<dbReference type="AlphaFoldDB" id="L0IGD3"/>
<evidence type="ECO:0000313" key="3">
    <source>
        <dbReference type="Proteomes" id="UP000010845"/>
    </source>
</evidence>
<sequence length="183" mass="21305">MFYSCKKITYFYATIIIIFIFIFISGYSINKTVIKNNIEPKNIGLTLNYKYNHGIVEPTIDIEWSWRQPKKQSDKNIQDIVAIMWNDENGNWVGTTMLGESGGGPAMNYFDYLVKKANNNEQGYSYFGYPARSNNRVTFKLLPSKKKLNPKIPDKIYIYFIHPERTIIGETIIYVIREIAFPS</sequence>
<keyword evidence="1" id="KW-0812">Transmembrane</keyword>
<organism evidence="2 3">
    <name type="scientific">Thermoanaerobacterium thermosaccharolyticum M0795</name>
    <dbReference type="NCBI Taxonomy" id="698948"/>
    <lineage>
        <taxon>Bacteria</taxon>
        <taxon>Bacillati</taxon>
        <taxon>Bacillota</taxon>
        <taxon>Clostridia</taxon>
        <taxon>Thermoanaerobacterales</taxon>
        <taxon>Thermoanaerobacteraceae</taxon>
        <taxon>Thermoanaerobacterium</taxon>
    </lineage>
</organism>
<gene>
    <name evidence="2" type="ORF">Thethe_00158</name>
</gene>
<keyword evidence="1" id="KW-1133">Transmembrane helix</keyword>
<name>L0IGD3_THETR</name>
<accession>L0IGD3</accession>
<dbReference type="Proteomes" id="UP000010845">
    <property type="component" value="Chromosome"/>
</dbReference>
<dbReference type="EMBL" id="CP003066">
    <property type="protein sequence ID" value="AGB17893.1"/>
    <property type="molecule type" value="Genomic_DNA"/>
</dbReference>
<protein>
    <submittedName>
        <fullName evidence="2">Uncharacterized protein</fullName>
    </submittedName>
</protein>
<feature type="transmembrane region" description="Helical" evidence="1">
    <location>
        <begin position="9"/>
        <end position="29"/>
    </location>
</feature>
<proteinExistence type="predicted"/>
<dbReference type="RefSeq" id="WP_015310713.1">
    <property type="nucleotide sequence ID" value="NC_019970.1"/>
</dbReference>
<evidence type="ECO:0000256" key="1">
    <source>
        <dbReference type="SAM" id="Phobius"/>
    </source>
</evidence>
<reference evidence="2 3" key="1">
    <citation type="submission" date="2012-03" db="EMBL/GenBank/DDBJ databases">
        <title>Complete sequence of chromosome of Thermoanaerobacterium thermosaccharolyticum M0795.</title>
        <authorList>
            <consortium name="US DOE Joint Genome Institute"/>
            <person name="Lucas S."/>
            <person name="Han J."/>
            <person name="Lapidus A."/>
            <person name="Cheng J.-F."/>
            <person name="Goodwin L."/>
            <person name="Pitluck S."/>
            <person name="Peters L."/>
            <person name="Teshima H."/>
            <person name="Detter J.C."/>
            <person name="Han C."/>
            <person name="Tapia R."/>
            <person name="Land M."/>
            <person name="Hauser L."/>
            <person name="Kyrpides N."/>
            <person name="Ivanova N."/>
            <person name="Pagani I."/>
            <person name="Feinberg L."/>
            <person name="Folden J."/>
            <person name="Hogsett D."/>
            <person name="Shaw J."/>
            <person name="Woyke T."/>
        </authorList>
    </citation>
    <scope>NUCLEOTIDE SEQUENCE [LARGE SCALE GENOMIC DNA]</scope>
    <source>
        <strain evidence="2 3">M0795</strain>
    </source>
</reference>
<dbReference type="KEGG" id="tto:Thethe_00158"/>
<dbReference type="HOGENOM" id="CLU_1474524_0_0_9"/>
<evidence type="ECO:0000313" key="2">
    <source>
        <dbReference type="EMBL" id="AGB17893.1"/>
    </source>
</evidence>
<dbReference type="PATRIC" id="fig|698948.3.peg.146"/>
<keyword evidence="1" id="KW-0472">Membrane</keyword>